<dbReference type="AlphaFoldDB" id="A0AA95H0Y3"/>
<keyword evidence="1" id="KW-0614">Plasmid</keyword>
<dbReference type="RefSeq" id="WP_280627334.1">
    <property type="nucleotide sequence ID" value="NZ_CP123516.1"/>
</dbReference>
<geneLocation type="plasmid" evidence="1 2">
    <name>paPv12</name>
</geneLocation>
<dbReference type="Proteomes" id="UP001177595">
    <property type="component" value="Plasmid paPv12"/>
</dbReference>
<proteinExistence type="predicted"/>
<name>A0AA95H0Y3_9GAMM</name>
<dbReference type="GO" id="GO:0006355">
    <property type="term" value="P:regulation of DNA-templated transcription"/>
    <property type="evidence" value="ECO:0007669"/>
    <property type="project" value="InterPro"/>
</dbReference>
<protein>
    <submittedName>
        <fullName evidence="1">Uncharacterized protein</fullName>
    </submittedName>
</protein>
<gene>
    <name evidence="1" type="ORF">QE210_21715</name>
</gene>
<dbReference type="GO" id="GO:0043565">
    <property type="term" value="F:sequence-specific DNA binding"/>
    <property type="evidence" value="ECO:0007669"/>
    <property type="project" value="UniProtKB-ARBA"/>
</dbReference>
<dbReference type="EMBL" id="CP123516">
    <property type="protein sequence ID" value="WGM04067.1"/>
    <property type="molecule type" value="Genomic_DNA"/>
</dbReference>
<accession>A0AA95H0Y3</accession>
<sequence>MVLHSDWYGDRANVQKKNYSRGGKISHGGGRPEGSIIVGSIEQRKPWTELGISRRTYYYRKQKGML</sequence>
<evidence type="ECO:0000313" key="2">
    <source>
        <dbReference type="Proteomes" id="UP001177595"/>
    </source>
</evidence>
<organism evidence="1 2">
    <name type="scientific">Arsenophonus nasoniae</name>
    <name type="common">son-killer infecting Nasonia vitripennis</name>
    <dbReference type="NCBI Taxonomy" id="638"/>
    <lineage>
        <taxon>Bacteria</taxon>
        <taxon>Pseudomonadati</taxon>
        <taxon>Pseudomonadota</taxon>
        <taxon>Gammaproteobacteria</taxon>
        <taxon>Enterobacterales</taxon>
        <taxon>Morganellaceae</taxon>
        <taxon>Arsenophonus</taxon>
    </lineage>
</organism>
<dbReference type="InterPro" id="IPR013321">
    <property type="entry name" value="Arc_rbn_hlx_hlx"/>
</dbReference>
<reference evidence="1" key="1">
    <citation type="submission" date="2023-04" db="EMBL/GenBank/DDBJ databases">
        <title>Genome dynamics across the evolutionary transition to endosymbiosis.</title>
        <authorList>
            <person name="Siozios S."/>
            <person name="Nadal-Jimenez P."/>
            <person name="Azagi T."/>
            <person name="Sprong H."/>
            <person name="Frost C.L."/>
            <person name="Parratt S.R."/>
            <person name="Taylor G."/>
            <person name="Brettell L."/>
            <person name="Lew K.C."/>
            <person name="Croft L."/>
            <person name="King K.C."/>
            <person name="Brockhurst M.A."/>
            <person name="Hypsa V."/>
            <person name="Novakova E."/>
            <person name="Darby A.C."/>
            <person name="Hurst G.D.D."/>
        </authorList>
    </citation>
    <scope>NUCLEOTIDE SEQUENCE</scope>
    <source>
        <strain evidence="1">APv</strain>
        <plasmid evidence="1">paPv12</plasmid>
    </source>
</reference>
<evidence type="ECO:0000313" key="1">
    <source>
        <dbReference type="EMBL" id="WGM04067.1"/>
    </source>
</evidence>
<dbReference type="Gene3D" id="1.10.1220.10">
    <property type="entry name" value="Met repressor-like"/>
    <property type="match status" value="1"/>
</dbReference>